<evidence type="ECO:0000313" key="4">
    <source>
        <dbReference type="Proteomes" id="UP000242188"/>
    </source>
</evidence>
<feature type="compositionally biased region" description="Polar residues" evidence="1">
    <location>
        <begin position="225"/>
        <end position="237"/>
    </location>
</feature>
<gene>
    <name evidence="3" type="ORF">KP79_PYT04052</name>
</gene>
<feature type="compositionally biased region" description="Polar residues" evidence="1">
    <location>
        <begin position="347"/>
        <end position="361"/>
    </location>
</feature>
<dbReference type="SMART" id="SM00456">
    <property type="entry name" value="WW"/>
    <property type="match status" value="1"/>
</dbReference>
<dbReference type="CDD" id="cd00201">
    <property type="entry name" value="WW"/>
    <property type="match status" value="1"/>
</dbReference>
<dbReference type="Gene3D" id="2.20.70.10">
    <property type="match status" value="1"/>
</dbReference>
<name>A0A210QV42_MIZYE</name>
<dbReference type="InterPro" id="IPR036020">
    <property type="entry name" value="WW_dom_sf"/>
</dbReference>
<evidence type="ECO:0000313" key="3">
    <source>
        <dbReference type="EMBL" id="OWF52587.1"/>
    </source>
</evidence>
<dbReference type="SUPFAM" id="SSF51045">
    <property type="entry name" value="WW domain"/>
    <property type="match status" value="1"/>
</dbReference>
<sequence>MANPNVTKWIPPLPPGWEGRWDANQRTYFFIDHATKKTSWEDPRYSSQATAQPPFPPQKSLYKSKDMPGISTEPTFVKQDTMANKIHMDYPRVPLDTIADIVSACNLNEQEARIMLTRMGYQKGGEANSHSSLKTEQPAFRPKSPAKGKAKSPSRSPARSPTPPKSAPKPVSEAEKKRILSKLKSEFPALDSVVVTMALDVCEYKEDQARIILKSWGDNDKGGSKAQSRPMSGSKTTEAAALSSSSLEPVPFGDDGRPSSRRSDARPSSSNKSSQPRSGQPKKTTSVATTHPGHKRNKPTHVTKMSERLLTRASLLTNLVTVCCQNTVSANSTRQTQPSNHVVINQPRAISTNRTPTSGPNTGLRMGPDKTILLSEYTLVHGPNPSNRQGPEPSRSSGAQGATGPDPMNHCGSEALVNSRPQASYQSFLVTSI</sequence>
<dbReference type="PROSITE" id="PS50020">
    <property type="entry name" value="WW_DOMAIN_2"/>
    <property type="match status" value="1"/>
</dbReference>
<dbReference type="EMBL" id="NEDP02001728">
    <property type="protein sequence ID" value="OWF52587.1"/>
    <property type="molecule type" value="Genomic_DNA"/>
</dbReference>
<feature type="region of interest" description="Disordered" evidence="1">
    <location>
        <begin position="41"/>
        <end position="68"/>
    </location>
</feature>
<dbReference type="Pfam" id="PF00397">
    <property type="entry name" value="WW"/>
    <property type="match status" value="1"/>
</dbReference>
<feature type="compositionally biased region" description="Basic residues" evidence="1">
    <location>
        <begin position="292"/>
        <end position="301"/>
    </location>
</feature>
<dbReference type="PROSITE" id="PS01159">
    <property type="entry name" value="WW_DOMAIN_1"/>
    <property type="match status" value="1"/>
</dbReference>
<dbReference type="OrthoDB" id="2020426at2759"/>
<feature type="region of interest" description="Disordered" evidence="1">
    <location>
        <begin position="216"/>
        <end position="303"/>
    </location>
</feature>
<dbReference type="STRING" id="6573.A0A210QV42"/>
<dbReference type="Proteomes" id="UP000242188">
    <property type="component" value="Unassembled WGS sequence"/>
</dbReference>
<proteinExistence type="predicted"/>
<feature type="compositionally biased region" description="Polar residues" evidence="1">
    <location>
        <begin position="384"/>
        <end position="400"/>
    </location>
</feature>
<organism evidence="3 4">
    <name type="scientific">Mizuhopecten yessoensis</name>
    <name type="common">Japanese scallop</name>
    <name type="synonym">Patinopecten yessoensis</name>
    <dbReference type="NCBI Taxonomy" id="6573"/>
    <lineage>
        <taxon>Eukaryota</taxon>
        <taxon>Metazoa</taxon>
        <taxon>Spiralia</taxon>
        <taxon>Lophotrochozoa</taxon>
        <taxon>Mollusca</taxon>
        <taxon>Bivalvia</taxon>
        <taxon>Autobranchia</taxon>
        <taxon>Pteriomorphia</taxon>
        <taxon>Pectinida</taxon>
        <taxon>Pectinoidea</taxon>
        <taxon>Pectinidae</taxon>
        <taxon>Mizuhopecten</taxon>
    </lineage>
</organism>
<feature type="domain" description="WW" evidence="2">
    <location>
        <begin position="11"/>
        <end position="45"/>
    </location>
</feature>
<feature type="compositionally biased region" description="Basic and acidic residues" evidence="1">
    <location>
        <begin position="254"/>
        <end position="265"/>
    </location>
</feature>
<accession>A0A210QV42</accession>
<keyword evidence="4" id="KW-1185">Reference proteome</keyword>
<feature type="region of interest" description="Disordered" evidence="1">
    <location>
        <begin position="380"/>
        <end position="420"/>
    </location>
</feature>
<feature type="region of interest" description="Disordered" evidence="1">
    <location>
        <begin position="123"/>
        <end position="177"/>
    </location>
</feature>
<feature type="region of interest" description="Disordered" evidence="1">
    <location>
        <begin position="347"/>
        <end position="367"/>
    </location>
</feature>
<evidence type="ECO:0000259" key="2">
    <source>
        <dbReference type="PROSITE" id="PS50020"/>
    </source>
</evidence>
<evidence type="ECO:0000256" key="1">
    <source>
        <dbReference type="SAM" id="MobiDB-lite"/>
    </source>
</evidence>
<dbReference type="AlphaFoldDB" id="A0A210QV42"/>
<comment type="caution">
    <text evidence="3">The sequence shown here is derived from an EMBL/GenBank/DDBJ whole genome shotgun (WGS) entry which is preliminary data.</text>
</comment>
<protein>
    <submittedName>
        <fullName evidence="3">E3 ubiquitin-protein ligase Itchy-like</fullName>
    </submittedName>
</protein>
<reference evidence="3 4" key="1">
    <citation type="journal article" date="2017" name="Nat. Ecol. Evol.">
        <title>Scallop genome provides insights into evolution of bilaterian karyotype and development.</title>
        <authorList>
            <person name="Wang S."/>
            <person name="Zhang J."/>
            <person name="Jiao W."/>
            <person name="Li J."/>
            <person name="Xun X."/>
            <person name="Sun Y."/>
            <person name="Guo X."/>
            <person name="Huan P."/>
            <person name="Dong B."/>
            <person name="Zhang L."/>
            <person name="Hu X."/>
            <person name="Sun X."/>
            <person name="Wang J."/>
            <person name="Zhao C."/>
            <person name="Wang Y."/>
            <person name="Wang D."/>
            <person name="Huang X."/>
            <person name="Wang R."/>
            <person name="Lv J."/>
            <person name="Li Y."/>
            <person name="Zhang Z."/>
            <person name="Liu B."/>
            <person name="Lu W."/>
            <person name="Hui Y."/>
            <person name="Liang J."/>
            <person name="Zhou Z."/>
            <person name="Hou R."/>
            <person name="Li X."/>
            <person name="Liu Y."/>
            <person name="Li H."/>
            <person name="Ning X."/>
            <person name="Lin Y."/>
            <person name="Zhao L."/>
            <person name="Xing Q."/>
            <person name="Dou J."/>
            <person name="Li Y."/>
            <person name="Mao J."/>
            <person name="Guo H."/>
            <person name="Dou H."/>
            <person name="Li T."/>
            <person name="Mu C."/>
            <person name="Jiang W."/>
            <person name="Fu Q."/>
            <person name="Fu X."/>
            <person name="Miao Y."/>
            <person name="Liu J."/>
            <person name="Yu Q."/>
            <person name="Li R."/>
            <person name="Liao H."/>
            <person name="Li X."/>
            <person name="Kong Y."/>
            <person name="Jiang Z."/>
            <person name="Chourrout D."/>
            <person name="Li R."/>
            <person name="Bao Z."/>
        </authorList>
    </citation>
    <scope>NUCLEOTIDE SEQUENCE [LARGE SCALE GENOMIC DNA]</scope>
    <source>
        <strain evidence="3 4">PY_sf001</strain>
    </source>
</reference>
<dbReference type="InterPro" id="IPR001202">
    <property type="entry name" value="WW_dom"/>
</dbReference>
<feature type="compositionally biased region" description="Low complexity" evidence="1">
    <location>
        <begin position="266"/>
        <end position="278"/>
    </location>
</feature>